<proteinExistence type="predicted"/>
<feature type="non-terminal residue" evidence="2">
    <location>
        <position position="1"/>
    </location>
</feature>
<feature type="compositionally biased region" description="Basic residues" evidence="1">
    <location>
        <begin position="114"/>
        <end position="131"/>
    </location>
</feature>
<feature type="non-terminal residue" evidence="2">
    <location>
        <position position="158"/>
    </location>
</feature>
<feature type="compositionally biased region" description="Basic and acidic residues" evidence="1">
    <location>
        <begin position="45"/>
        <end position="54"/>
    </location>
</feature>
<gene>
    <name evidence="2" type="ORF">AVDCRST_MAG40-2554</name>
</gene>
<dbReference type="AlphaFoldDB" id="A0A6J4LWJ5"/>
<feature type="compositionally biased region" description="Basic residues" evidence="1">
    <location>
        <begin position="76"/>
        <end position="88"/>
    </location>
</feature>
<evidence type="ECO:0000256" key="1">
    <source>
        <dbReference type="SAM" id="MobiDB-lite"/>
    </source>
</evidence>
<protein>
    <submittedName>
        <fullName evidence="2">Uncharacterized protein</fullName>
    </submittedName>
</protein>
<name>A0A6J4LWJ5_9BACT</name>
<reference evidence="2" key="1">
    <citation type="submission" date="2020-02" db="EMBL/GenBank/DDBJ databases">
        <authorList>
            <person name="Meier V. D."/>
        </authorList>
    </citation>
    <scope>NUCLEOTIDE SEQUENCE</scope>
    <source>
        <strain evidence="2">AVDCRST_MAG40</strain>
    </source>
</reference>
<feature type="region of interest" description="Disordered" evidence="1">
    <location>
        <begin position="1"/>
        <end position="158"/>
    </location>
</feature>
<evidence type="ECO:0000313" key="2">
    <source>
        <dbReference type="EMBL" id="CAA9344200.1"/>
    </source>
</evidence>
<organism evidence="2">
    <name type="scientific">uncultured Gemmatimonadaceae bacterium</name>
    <dbReference type="NCBI Taxonomy" id="246130"/>
    <lineage>
        <taxon>Bacteria</taxon>
        <taxon>Pseudomonadati</taxon>
        <taxon>Gemmatimonadota</taxon>
        <taxon>Gemmatimonadia</taxon>
        <taxon>Gemmatimonadales</taxon>
        <taxon>Gemmatimonadaceae</taxon>
        <taxon>environmental samples</taxon>
    </lineage>
</organism>
<dbReference type="EMBL" id="CADCTX010000726">
    <property type="protein sequence ID" value="CAA9344200.1"/>
    <property type="molecule type" value="Genomic_DNA"/>
</dbReference>
<accession>A0A6J4LWJ5</accession>
<sequence length="158" mass="16670">GQPTRRGCANSLPPATGLRHHVSPHRFAPVGPPPVRPAAAAGLHLDARGAERRPHVPGAPVGVALPRGGELGPGARLRRGRRPRRAARRGGGAPHGPAERRRDAARPQAAGPARPRHRGGPVGRARRRAARRGAPPPPRAASEARREPLASRRRVRGL</sequence>